<dbReference type="OrthoDB" id="5945634at2759"/>
<sequence length="176" mass="19866">MAAPAWTESSLARSSRLGLQVLERAQKRSVDWRSVSCSGRVRQPEDKRRSDGWDRTQSGNRAVAEHACSQLNNTFDTVMQFMANTTYQCKKFYSSVPAHDPSEYEVNHVCRYHSRNLPAPPRTIYVKNEQKSTPEDFHILVSPGTYKITAAAVDATQQTQLVQIKAGESVHLAFHL</sequence>
<feature type="region of interest" description="Disordered" evidence="1">
    <location>
        <begin position="33"/>
        <end position="59"/>
    </location>
</feature>
<accession>A0A3B3T8W0</accession>
<dbReference type="Ensembl" id="ENSPKIT00000019885.1">
    <property type="protein sequence ID" value="ENSPKIP00000038888.1"/>
    <property type="gene ID" value="ENSPKIG00000016481.1"/>
</dbReference>
<keyword evidence="3" id="KW-1185">Reference proteome</keyword>
<organism evidence="2 3">
    <name type="scientific">Paramormyrops kingsleyae</name>
    <dbReference type="NCBI Taxonomy" id="1676925"/>
    <lineage>
        <taxon>Eukaryota</taxon>
        <taxon>Metazoa</taxon>
        <taxon>Chordata</taxon>
        <taxon>Craniata</taxon>
        <taxon>Vertebrata</taxon>
        <taxon>Euteleostomi</taxon>
        <taxon>Actinopterygii</taxon>
        <taxon>Neopterygii</taxon>
        <taxon>Teleostei</taxon>
        <taxon>Osteoglossocephala</taxon>
        <taxon>Osteoglossomorpha</taxon>
        <taxon>Osteoglossiformes</taxon>
        <taxon>Mormyridae</taxon>
        <taxon>Paramormyrops</taxon>
    </lineage>
</organism>
<dbReference type="Proteomes" id="UP000261540">
    <property type="component" value="Unplaced"/>
</dbReference>
<dbReference type="RefSeq" id="XP_023662489.1">
    <property type="nucleotide sequence ID" value="XM_023806721.2"/>
</dbReference>
<dbReference type="GO" id="GO:0005654">
    <property type="term" value="C:nucleoplasm"/>
    <property type="evidence" value="ECO:0007669"/>
    <property type="project" value="TreeGrafter"/>
</dbReference>
<reference evidence="2" key="2">
    <citation type="submission" date="2025-09" db="UniProtKB">
        <authorList>
            <consortium name="Ensembl"/>
        </authorList>
    </citation>
    <scope>IDENTIFICATION</scope>
</reference>
<dbReference type="PANTHER" id="PTHR14330">
    <property type="entry name" value="A-KINASE-INTERACTING PROTEIN 1"/>
    <property type="match status" value="1"/>
</dbReference>
<dbReference type="GO" id="GO:1901222">
    <property type="term" value="P:regulation of non-canonical NF-kappaB signal transduction"/>
    <property type="evidence" value="ECO:0007669"/>
    <property type="project" value="InterPro"/>
</dbReference>
<dbReference type="InterPro" id="IPR033214">
    <property type="entry name" value="AKIP1"/>
</dbReference>
<dbReference type="STRING" id="1676925.ENSPKIP00000038888"/>
<name>A0A3B3T8W0_9TELE</name>
<reference evidence="2" key="1">
    <citation type="submission" date="2025-08" db="UniProtKB">
        <authorList>
            <consortium name="Ensembl"/>
        </authorList>
    </citation>
    <scope>IDENTIFICATION</scope>
</reference>
<dbReference type="Gene3D" id="2.60.40.1120">
    <property type="entry name" value="Carboxypeptidase-like, regulatory domain"/>
    <property type="match status" value="1"/>
</dbReference>
<dbReference type="GeneID" id="111841168"/>
<protein>
    <submittedName>
        <fullName evidence="2">A-kinase interacting protein 1</fullName>
    </submittedName>
</protein>
<gene>
    <name evidence="2" type="primary">AKIP1</name>
</gene>
<dbReference type="AlphaFoldDB" id="A0A3B3T8W0"/>
<feature type="compositionally biased region" description="Basic and acidic residues" evidence="1">
    <location>
        <begin position="42"/>
        <end position="54"/>
    </location>
</feature>
<evidence type="ECO:0000313" key="2">
    <source>
        <dbReference type="Ensembl" id="ENSPKIP00000038888.1"/>
    </source>
</evidence>
<evidence type="ECO:0000256" key="1">
    <source>
        <dbReference type="SAM" id="MobiDB-lite"/>
    </source>
</evidence>
<dbReference type="GeneTree" id="ENSGT00390000017064"/>
<dbReference type="PANTHER" id="PTHR14330:SF2">
    <property type="entry name" value="A-KINASE-INTERACTING PROTEIN 1"/>
    <property type="match status" value="1"/>
</dbReference>
<evidence type="ECO:0000313" key="3">
    <source>
        <dbReference type="Proteomes" id="UP000261540"/>
    </source>
</evidence>
<proteinExistence type="predicted"/>